<dbReference type="Pfam" id="PF00005">
    <property type="entry name" value="ABC_tran"/>
    <property type="match status" value="1"/>
</dbReference>
<proteinExistence type="predicted"/>
<dbReference type="PROSITE" id="PS00211">
    <property type="entry name" value="ABC_TRANSPORTER_1"/>
    <property type="match status" value="1"/>
</dbReference>
<dbReference type="PANTHER" id="PTHR42939">
    <property type="entry name" value="ABC TRANSPORTER ATP-BINDING PROTEIN ALBC-RELATED"/>
    <property type="match status" value="1"/>
</dbReference>
<dbReference type="GO" id="GO:0016887">
    <property type="term" value="F:ATP hydrolysis activity"/>
    <property type="evidence" value="ECO:0007669"/>
    <property type="project" value="InterPro"/>
</dbReference>
<dbReference type="SUPFAM" id="SSF52540">
    <property type="entry name" value="P-loop containing nucleoside triphosphate hydrolases"/>
    <property type="match status" value="1"/>
</dbReference>
<dbReference type="PROSITE" id="PS50893">
    <property type="entry name" value="ABC_TRANSPORTER_2"/>
    <property type="match status" value="1"/>
</dbReference>
<accession>A0A5B9QAP6</accession>
<evidence type="ECO:0000256" key="1">
    <source>
        <dbReference type="ARBA" id="ARBA00022448"/>
    </source>
</evidence>
<evidence type="ECO:0000256" key="2">
    <source>
        <dbReference type="ARBA" id="ARBA00022741"/>
    </source>
</evidence>
<reference evidence="5 6" key="1">
    <citation type="submission" date="2019-08" db="EMBL/GenBank/DDBJ databases">
        <title>Deep-cultivation of Planctomycetes and their phenomic and genomic characterization uncovers novel biology.</title>
        <authorList>
            <person name="Wiegand S."/>
            <person name="Jogler M."/>
            <person name="Boedeker C."/>
            <person name="Pinto D."/>
            <person name="Vollmers J."/>
            <person name="Rivas-Marin E."/>
            <person name="Kohn T."/>
            <person name="Peeters S.H."/>
            <person name="Heuer A."/>
            <person name="Rast P."/>
            <person name="Oberbeckmann S."/>
            <person name="Bunk B."/>
            <person name="Jeske O."/>
            <person name="Meyerdierks A."/>
            <person name="Storesund J.E."/>
            <person name="Kallscheuer N."/>
            <person name="Luecker S."/>
            <person name="Lage O.M."/>
            <person name="Pohl T."/>
            <person name="Merkel B.J."/>
            <person name="Hornburger P."/>
            <person name="Mueller R.-W."/>
            <person name="Bruemmer F."/>
            <person name="Labrenz M."/>
            <person name="Spormann A.M."/>
            <person name="Op den Camp H."/>
            <person name="Overmann J."/>
            <person name="Amann R."/>
            <person name="Jetten M.S.M."/>
            <person name="Mascher T."/>
            <person name="Medema M.H."/>
            <person name="Devos D.P."/>
            <person name="Kaster A.-K."/>
            <person name="Ovreas L."/>
            <person name="Rohde M."/>
            <person name="Galperin M.Y."/>
            <person name="Jogler C."/>
        </authorList>
    </citation>
    <scope>NUCLEOTIDE SEQUENCE [LARGE SCALE GENOMIC DNA]</scope>
    <source>
        <strain evidence="5 6">Pr1d</strain>
    </source>
</reference>
<dbReference type="EMBL" id="CP042913">
    <property type="protein sequence ID" value="QEG33956.1"/>
    <property type="molecule type" value="Genomic_DNA"/>
</dbReference>
<dbReference type="Gene3D" id="3.40.50.300">
    <property type="entry name" value="P-loop containing nucleotide triphosphate hydrolases"/>
    <property type="match status" value="1"/>
</dbReference>
<protein>
    <submittedName>
        <fullName evidence="5">ABC transporter ATP-binding protein YtrB</fullName>
    </submittedName>
</protein>
<gene>
    <name evidence="5" type="primary">ytrB_1</name>
    <name evidence="5" type="ORF">Pr1d_12270</name>
</gene>
<dbReference type="OrthoDB" id="9795548at2"/>
<dbReference type="InterPro" id="IPR003593">
    <property type="entry name" value="AAA+_ATPase"/>
</dbReference>
<dbReference type="InterPro" id="IPR003439">
    <property type="entry name" value="ABC_transporter-like_ATP-bd"/>
</dbReference>
<dbReference type="CDD" id="cd03230">
    <property type="entry name" value="ABC_DR_subfamily_A"/>
    <property type="match status" value="1"/>
</dbReference>
<dbReference type="InterPro" id="IPR051782">
    <property type="entry name" value="ABC_Transporter_VariousFunc"/>
</dbReference>
<dbReference type="InterPro" id="IPR017871">
    <property type="entry name" value="ABC_transporter-like_CS"/>
</dbReference>
<feature type="domain" description="ABC transporter" evidence="4">
    <location>
        <begin position="5"/>
        <end position="230"/>
    </location>
</feature>
<dbReference type="PANTHER" id="PTHR42939:SF1">
    <property type="entry name" value="ABC TRANSPORTER ATP-BINDING PROTEIN ALBC-RELATED"/>
    <property type="match status" value="1"/>
</dbReference>
<sequence length="313" mass="35044">MTTAIEISRVSKRFGNHTALDDVSLTVPAGTVFALLGENGAGKTTTIKLLLGLEEADSGSMHVLGMDCRREAEKIRRRVGYVPEQPALYDWMTASEIGWFTAGFYPEPYEQEYRKLLERFRVPVGRKISQMSKGMRAKVSLSLAIAHQPELLILDEPTSGLDTLVRREFLESMVDIAAEGRTVLLSSHQISEVERVADIVAIVREGELLVVESLDSLKCQIRELTITMSGSRPPELPCETLSSRQRGRQWQFLVRTPENTDFDNLTQQSEVVAVETRTPSLEEIFVAYMQSDKRASCTTESESLTANSQEVER</sequence>
<evidence type="ECO:0000256" key="3">
    <source>
        <dbReference type="ARBA" id="ARBA00022840"/>
    </source>
</evidence>
<dbReference type="RefSeq" id="WP_148072659.1">
    <property type="nucleotide sequence ID" value="NZ_CP042913.1"/>
</dbReference>
<dbReference type="GO" id="GO:0005524">
    <property type="term" value="F:ATP binding"/>
    <property type="evidence" value="ECO:0007669"/>
    <property type="project" value="UniProtKB-KW"/>
</dbReference>
<evidence type="ECO:0000313" key="6">
    <source>
        <dbReference type="Proteomes" id="UP000323917"/>
    </source>
</evidence>
<keyword evidence="3 5" id="KW-0067">ATP-binding</keyword>
<evidence type="ECO:0000259" key="4">
    <source>
        <dbReference type="PROSITE" id="PS50893"/>
    </source>
</evidence>
<keyword evidence="1" id="KW-0813">Transport</keyword>
<dbReference type="Proteomes" id="UP000323917">
    <property type="component" value="Chromosome"/>
</dbReference>
<dbReference type="AlphaFoldDB" id="A0A5B9QAP6"/>
<keyword evidence="6" id="KW-1185">Reference proteome</keyword>
<dbReference type="InterPro" id="IPR027417">
    <property type="entry name" value="P-loop_NTPase"/>
</dbReference>
<dbReference type="KEGG" id="bgok:Pr1d_12270"/>
<dbReference type="SMART" id="SM00382">
    <property type="entry name" value="AAA"/>
    <property type="match status" value="1"/>
</dbReference>
<organism evidence="5 6">
    <name type="scientific">Bythopirellula goksoeyrii</name>
    <dbReference type="NCBI Taxonomy" id="1400387"/>
    <lineage>
        <taxon>Bacteria</taxon>
        <taxon>Pseudomonadati</taxon>
        <taxon>Planctomycetota</taxon>
        <taxon>Planctomycetia</taxon>
        <taxon>Pirellulales</taxon>
        <taxon>Lacipirellulaceae</taxon>
        <taxon>Bythopirellula</taxon>
    </lineage>
</organism>
<keyword evidence="2" id="KW-0547">Nucleotide-binding</keyword>
<evidence type="ECO:0000313" key="5">
    <source>
        <dbReference type="EMBL" id="QEG33956.1"/>
    </source>
</evidence>
<name>A0A5B9QAP6_9BACT</name>